<proteinExistence type="predicted"/>
<gene>
    <name evidence="1" type="ORF">ERS008207_04925</name>
</gene>
<evidence type="ECO:0000313" key="2">
    <source>
        <dbReference type="Proteomes" id="UP000042394"/>
    </source>
</evidence>
<dbReference type="Proteomes" id="UP000042394">
    <property type="component" value="Unassembled WGS sequence"/>
</dbReference>
<name>A0A655ERS9_SALET</name>
<evidence type="ECO:0000313" key="1">
    <source>
        <dbReference type="EMBL" id="CNV30965.1"/>
    </source>
</evidence>
<organism evidence="1 2">
    <name type="scientific">Salmonella enterica subsp. enterica serovar Bovismorbificans</name>
    <dbReference type="NCBI Taxonomy" id="58097"/>
    <lineage>
        <taxon>Bacteria</taxon>
        <taxon>Pseudomonadati</taxon>
        <taxon>Pseudomonadota</taxon>
        <taxon>Gammaproteobacteria</taxon>
        <taxon>Enterobacterales</taxon>
        <taxon>Enterobacteriaceae</taxon>
        <taxon>Salmonella</taxon>
    </lineage>
</organism>
<dbReference type="EMBL" id="CQPD01000099">
    <property type="protein sequence ID" value="CNV30965.1"/>
    <property type="molecule type" value="Genomic_DNA"/>
</dbReference>
<protein>
    <submittedName>
        <fullName evidence="1">Uncharacterized protein</fullName>
    </submittedName>
</protein>
<reference evidence="1 2" key="1">
    <citation type="submission" date="2015-03" db="EMBL/GenBank/DDBJ databases">
        <authorList>
            <consortium name="Pathogen Informatics"/>
        </authorList>
    </citation>
    <scope>NUCLEOTIDE SEQUENCE [LARGE SCALE GENOMIC DNA]</scope>
    <source>
        <strain evidence="1 2">D4891</strain>
    </source>
</reference>
<accession>A0A655ERS9</accession>
<dbReference type="AlphaFoldDB" id="A0A655ERS9"/>
<sequence>MNSHTDALSRTLDNDTRYRRFSQFLRQVLTYFKIAVQVVSEFFGVRKPGRVPWFYNTQANTIRMYFLTHC</sequence>